<organism evidence="7 8">
    <name type="scientific">Cichlidogyrus casuarinus</name>
    <dbReference type="NCBI Taxonomy" id="1844966"/>
    <lineage>
        <taxon>Eukaryota</taxon>
        <taxon>Metazoa</taxon>
        <taxon>Spiralia</taxon>
        <taxon>Lophotrochozoa</taxon>
        <taxon>Platyhelminthes</taxon>
        <taxon>Monogenea</taxon>
        <taxon>Monopisthocotylea</taxon>
        <taxon>Dactylogyridea</taxon>
        <taxon>Ancyrocephalidae</taxon>
        <taxon>Cichlidogyrus</taxon>
    </lineage>
</organism>
<proteinExistence type="predicted"/>
<feature type="transmembrane region" description="Helical" evidence="6">
    <location>
        <begin position="85"/>
        <end position="102"/>
    </location>
</feature>
<keyword evidence="6" id="KW-1133">Transmembrane helix</keyword>
<evidence type="ECO:0000256" key="4">
    <source>
        <dbReference type="ARBA" id="ARBA00023065"/>
    </source>
</evidence>
<evidence type="ECO:0000313" key="7">
    <source>
        <dbReference type="EMBL" id="KAL3307364.1"/>
    </source>
</evidence>
<keyword evidence="6" id="KW-0812">Transmembrane</keyword>
<feature type="transmembrane region" description="Helical" evidence="6">
    <location>
        <begin position="228"/>
        <end position="251"/>
    </location>
</feature>
<gene>
    <name evidence="7" type="ORF">Ciccas_014126</name>
</gene>
<sequence>MDSDRKDLMDHSVVKAVVYHKWCTVGFPFFMLNLLIYLLFLGSLTFYMLNNIPPYMLTYNEWVMNSLSLLTAYQQMNAHGVDYKSLLDMVLYITTILLVYDFNLCNGLRRDWQWQMGSVAIFFAWINLILSTRTIPHSYATYTILSVHIWKRFVGYILLFSLFIFSFSMTFYALLRNQLAFRNLGEAIVKTSVMTIGEFDFQDVFYNRFSRNTPSSIENQVPYVELTYVYWILFLIVMCIIFINTMIATTIDDIHGMQKDLQFYHLRLQTDYCLEMEYILPQSFLRSVSRNSLTCWRSYHTPDTWLYRTLRKAMLPASPDDQLVRFHYFFISRFLAAAKLGSGGNRELRPCVDLEHN</sequence>
<feature type="transmembrane region" description="Helical" evidence="6">
    <location>
        <begin position="114"/>
        <end position="132"/>
    </location>
</feature>
<keyword evidence="1" id="KW-0813">Transport</keyword>
<dbReference type="Gene3D" id="1.10.287.70">
    <property type="match status" value="1"/>
</dbReference>
<evidence type="ECO:0000313" key="8">
    <source>
        <dbReference type="Proteomes" id="UP001626550"/>
    </source>
</evidence>
<dbReference type="Proteomes" id="UP001626550">
    <property type="component" value="Unassembled WGS sequence"/>
</dbReference>
<dbReference type="AlphaFoldDB" id="A0ABD2PIY8"/>
<evidence type="ECO:0000256" key="2">
    <source>
        <dbReference type="ARBA" id="ARBA00022737"/>
    </source>
</evidence>
<keyword evidence="5" id="KW-0407">Ion channel</keyword>
<name>A0ABD2PIY8_9PLAT</name>
<keyword evidence="6" id="KW-0472">Membrane</keyword>
<dbReference type="GO" id="GO:0034220">
    <property type="term" value="P:monoatomic ion transmembrane transport"/>
    <property type="evidence" value="ECO:0007669"/>
    <property type="project" value="UniProtKB-KW"/>
</dbReference>
<keyword evidence="8" id="KW-1185">Reference proteome</keyword>
<evidence type="ECO:0008006" key="9">
    <source>
        <dbReference type="Google" id="ProtNLM"/>
    </source>
</evidence>
<evidence type="ECO:0000256" key="6">
    <source>
        <dbReference type="SAM" id="Phobius"/>
    </source>
</evidence>
<evidence type="ECO:0000256" key="5">
    <source>
        <dbReference type="ARBA" id="ARBA00023303"/>
    </source>
</evidence>
<protein>
    <recommendedName>
        <fullName evidence="9">Ion transport domain-containing protein</fullName>
    </recommendedName>
</protein>
<feature type="transmembrane region" description="Helical" evidence="6">
    <location>
        <begin position="153"/>
        <end position="175"/>
    </location>
</feature>
<reference evidence="7 8" key="1">
    <citation type="submission" date="2024-11" db="EMBL/GenBank/DDBJ databases">
        <title>Adaptive evolution of stress response genes in parasites aligns with host niche diversity.</title>
        <authorList>
            <person name="Hahn C."/>
            <person name="Resl P."/>
        </authorList>
    </citation>
    <scope>NUCLEOTIDE SEQUENCE [LARGE SCALE GENOMIC DNA]</scope>
    <source>
        <strain evidence="7">EGGRZ-B1_66</strain>
        <tissue evidence="7">Body</tissue>
    </source>
</reference>
<keyword evidence="2" id="KW-0677">Repeat</keyword>
<dbReference type="PANTHER" id="PTHR47143:SF3">
    <property type="entry name" value="PWWP DOMAIN-CONTAINING PROTEIN"/>
    <property type="match status" value="1"/>
</dbReference>
<evidence type="ECO:0000256" key="3">
    <source>
        <dbReference type="ARBA" id="ARBA00023043"/>
    </source>
</evidence>
<dbReference type="PANTHER" id="PTHR47143">
    <property type="entry name" value="TRANSIENT RECEPTOR POTENTIAL CATION CHANNEL PROTEIN PAINLESS"/>
    <property type="match status" value="1"/>
</dbReference>
<comment type="caution">
    <text evidence="7">The sequence shown here is derived from an EMBL/GenBank/DDBJ whole genome shotgun (WGS) entry which is preliminary data.</text>
</comment>
<keyword evidence="3" id="KW-0040">ANK repeat</keyword>
<evidence type="ECO:0000256" key="1">
    <source>
        <dbReference type="ARBA" id="ARBA00022448"/>
    </source>
</evidence>
<accession>A0ABD2PIY8</accession>
<keyword evidence="4" id="KW-0406">Ion transport</keyword>
<dbReference type="InterPro" id="IPR052076">
    <property type="entry name" value="TRP_cation_channel"/>
</dbReference>
<feature type="transmembrane region" description="Helical" evidence="6">
    <location>
        <begin position="29"/>
        <end position="49"/>
    </location>
</feature>
<dbReference type="EMBL" id="JBJKFK010007554">
    <property type="protein sequence ID" value="KAL3307364.1"/>
    <property type="molecule type" value="Genomic_DNA"/>
</dbReference>